<dbReference type="EnsemblMetazoa" id="OVOC8335.1">
    <property type="protein sequence ID" value="OVOC8335.1"/>
    <property type="gene ID" value="WBGene00245144"/>
</dbReference>
<protein>
    <submittedName>
        <fullName evidence="1">Uncharacterized protein</fullName>
    </submittedName>
</protein>
<keyword evidence="2" id="KW-1185">Reference proteome</keyword>
<sequence length="243" mass="27938">MEKCSSYNEDDEMKSQHFTSLQREPAGFLRRKFSFQIGKTKELFKLDPETSAMIKFRYKDISKHVIWQDCALPEEYNQSCLTLSSDHSKRTTIRYVHAGNHQATILRLKDDRVAGKNLSIVPFGSPKTFPRTKYQKQQPYHTVHPARILPSTSSPEVREEKQINRAASLNLGTKISEKVVDIEDDRTPILKRVINSVRRSESSDENESIVNMTAPRVQDEFGSCESDIAGHSDIEPDLQIWRL</sequence>
<dbReference type="EMBL" id="CMVM020000248">
    <property type="status" value="NOT_ANNOTATED_CDS"/>
    <property type="molecule type" value="Genomic_DNA"/>
</dbReference>
<evidence type="ECO:0000313" key="1">
    <source>
        <dbReference type="EnsemblMetazoa" id="OVOC8335.1"/>
    </source>
</evidence>
<name>A0A8R1Y517_ONCVO</name>
<dbReference type="Proteomes" id="UP000024404">
    <property type="component" value="Unassembled WGS sequence"/>
</dbReference>
<reference evidence="1" key="2">
    <citation type="submission" date="2022-06" db="UniProtKB">
        <authorList>
            <consortium name="EnsemblMetazoa"/>
        </authorList>
    </citation>
    <scope>IDENTIFICATION</scope>
</reference>
<accession>A0A8R1Y517</accession>
<dbReference type="AlphaFoldDB" id="A0A8R1Y517"/>
<organism evidence="1 2">
    <name type="scientific">Onchocerca volvulus</name>
    <dbReference type="NCBI Taxonomy" id="6282"/>
    <lineage>
        <taxon>Eukaryota</taxon>
        <taxon>Metazoa</taxon>
        <taxon>Ecdysozoa</taxon>
        <taxon>Nematoda</taxon>
        <taxon>Chromadorea</taxon>
        <taxon>Rhabditida</taxon>
        <taxon>Spirurina</taxon>
        <taxon>Spiruromorpha</taxon>
        <taxon>Filarioidea</taxon>
        <taxon>Onchocercidae</taxon>
        <taxon>Onchocerca</taxon>
    </lineage>
</organism>
<dbReference type="OMA" id="IWRDCAL"/>
<proteinExistence type="predicted"/>
<reference evidence="2" key="1">
    <citation type="submission" date="2013-10" db="EMBL/GenBank/DDBJ databases">
        <title>Genome sequencing of Onchocerca volvulus.</title>
        <authorList>
            <person name="Cotton J."/>
            <person name="Tsai J."/>
            <person name="Stanley E."/>
            <person name="Tracey A."/>
            <person name="Holroyd N."/>
            <person name="Lustigman S."/>
            <person name="Berriman M."/>
        </authorList>
    </citation>
    <scope>NUCLEOTIDE SEQUENCE</scope>
</reference>
<evidence type="ECO:0000313" key="2">
    <source>
        <dbReference type="Proteomes" id="UP000024404"/>
    </source>
</evidence>